<reference evidence="2" key="1">
    <citation type="journal article" date="2023" name="Mol. Phylogenet. Evol.">
        <title>Genome-scale phylogeny and comparative genomics of the fungal order Sordariales.</title>
        <authorList>
            <person name="Hensen N."/>
            <person name="Bonometti L."/>
            <person name="Westerberg I."/>
            <person name="Brannstrom I.O."/>
            <person name="Guillou S."/>
            <person name="Cros-Aarteil S."/>
            <person name="Calhoun S."/>
            <person name="Haridas S."/>
            <person name="Kuo A."/>
            <person name="Mondo S."/>
            <person name="Pangilinan J."/>
            <person name="Riley R."/>
            <person name="LaButti K."/>
            <person name="Andreopoulos B."/>
            <person name="Lipzen A."/>
            <person name="Chen C."/>
            <person name="Yan M."/>
            <person name="Daum C."/>
            <person name="Ng V."/>
            <person name="Clum A."/>
            <person name="Steindorff A."/>
            <person name="Ohm R.A."/>
            <person name="Martin F."/>
            <person name="Silar P."/>
            <person name="Natvig D.O."/>
            <person name="Lalanne C."/>
            <person name="Gautier V."/>
            <person name="Ament-Velasquez S.L."/>
            <person name="Kruys A."/>
            <person name="Hutchinson M.I."/>
            <person name="Powell A.J."/>
            <person name="Barry K."/>
            <person name="Miller A.N."/>
            <person name="Grigoriev I.V."/>
            <person name="Debuchy R."/>
            <person name="Gladieux P."/>
            <person name="Hiltunen Thoren M."/>
            <person name="Johannesson H."/>
        </authorList>
    </citation>
    <scope>NUCLEOTIDE SEQUENCE [LARGE SCALE GENOMIC DNA]</scope>
    <source>
        <strain evidence="2">CBS 340.73</strain>
    </source>
</reference>
<dbReference type="AlphaFoldDB" id="A0AAN6NJ42"/>
<proteinExistence type="predicted"/>
<accession>A0AAN6NJ42</accession>
<organism evidence="1 2">
    <name type="scientific">Diplogelasinospora grovesii</name>
    <dbReference type="NCBI Taxonomy" id="303347"/>
    <lineage>
        <taxon>Eukaryota</taxon>
        <taxon>Fungi</taxon>
        <taxon>Dikarya</taxon>
        <taxon>Ascomycota</taxon>
        <taxon>Pezizomycotina</taxon>
        <taxon>Sordariomycetes</taxon>
        <taxon>Sordariomycetidae</taxon>
        <taxon>Sordariales</taxon>
        <taxon>Diplogelasinosporaceae</taxon>
        <taxon>Diplogelasinospora</taxon>
    </lineage>
</organism>
<evidence type="ECO:0000313" key="1">
    <source>
        <dbReference type="EMBL" id="KAK3946064.1"/>
    </source>
</evidence>
<comment type="caution">
    <text evidence="1">The sequence shown here is derived from an EMBL/GenBank/DDBJ whole genome shotgun (WGS) entry which is preliminary data.</text>
</comment>
<name>A0AAN6NJ42_9PEZI</name>
<sequence length="241" mass="27149">MPVMFLSRCLTKLEMRYGLEVACLGCIACIPFKMQRPTGPTPVDVNRPAGGTKEDREIWQSYIDNLQDLLATETNQARQENIRAVLAWIQEYGYPESRHTTVWAIDGKARCQESEAFSRTWTAEGLVSRKDEVFALTSKSPLWNTFLSTTAEPKKPTVPGYSLWEEGSKSHAQQTTQQQISIHLRPLNEPDKAFGNVNVKYLNGFHTALHFSSSALAPRYSDCLVICVVLRPAPHSLFESK</sequence>
<dbReference type="Proteomes" id="UP001303473">
    <property type="component" value="Unassembled WGS sequence"/>
</dbReference>
<gene>
    <name evidence="1" type="ORF">QBC46DRAFT_403135</name>
</gene>
<evidence type="ECO:0000313" key="2">
    <source>
        <dbReference type="Proteomes" id="UP001303473"/>
    </source>
</evidence>
<keyword evidence="2" id="KW-1185">Reference proteome</keyword>
<protein>
    <submittedName>
        <fullName evidence="1">Uncharacterized protein</fullName>
    </submittedName>
</protein>
<dbReference type="EMBL" id="MU853753">
    <property type="protein sequence ID" value="KAK3946064.1"/>
    <property type="molecule type" value="Genomic_DNA"/>
</dbReference>